<dbReference type="Proteomes" id="UP000887577">
    <property type="component" value="Unplaced"/>
</dbReference>
<keyword evidence="4" id="KW-1185">Reference proteome</keyword>
<evidence type="ECO:0000256" key="3">
    <source>
        <dbReference type="ARBA" id="ARBA00022840"/>
    </source>
</evidence>
<comment type="similarity">
    <text evidence="1">Belongs to the heat shock protein 70 family.</text>
</comment>
<dbReference type="WBParaSite" id="PSU_v2.g6866.t1">
    <property type="protein sequence ID" value="PSU_v2.g6866.t1"/>
    <property type="gene ID" value="PSU_v2.g6866"/>
</dbReference>
<dbReference type="InterPro" id="IPR013126">
    <property type="entry name" value="Hsp_70_fam"/>
</dbReference>
<reference evidence="5" key="1">
    <citation type="submission" date="2022-11" db="UniProtKB">
        <authorList>
            <consortium name="WormBaseParasite"/>
        </authorList>
    </citation>
    <scope>IDENTIFICATION</scope>
</reference>
<proteinExistence type="inferred from homology"/>
<dbReference type="Gene3D" id="3.30.420.40">
    <property type="match status" value="1"/>
</dbReference>
<evidence type="ECO:0000313" key="4">
    <source>
        <dbReference type="Proteomes" id="UP000887577"/>
    </source>
</evidence>
<dbReference type="GO" id="GO:0140662">
    <property type="term" value="F:ATP-dependent protein folding chaperone"/>
    <property type="evidence" value="ECO:0007669"/>
    <property type="project" value="InterPro"/>
</dbReference>
<dbReference type="InterPro" id="IPR043129">
    <property type="entry name" value="ATPase_NBD"/>
</dbReference>
<keyword evidence="2" id="KW-0547">Nucleotide-binding</keyword>
<name>A0A914Z4N9_9BILA</name>
<sequence length="520" mass="59818">MVVAGYLLYNTNMRVKDENGYRFLGLPNGPPSKGLPTVSSLKERAELVFQLVPEKMKNLVIIDSTLSSFEMIQACAEVAEKYAKKIMVIPSLLARLTYALEYMRDPPKNEILLVITLTSAFVEFVILRRNQKEKLYISECESYESNKCNKMFGKYYNQNTPDSTIFVVHKSLSHIVDQIRHRLNPKNCFIRSFDKWDYVLLFGGMLRAMDDEDGFDSKYHIPNFSNGYETIVQNRKTKIDDRHVLLPERSALPCNIHGFDGVSQKIKLYYPVQYYYVNNEHALSRRYAIEKFMPVSFSSKKAIGYVDERGVPYVYKNGEVPKKFGSLNQSVSKSFSQSMPLVNTIQTSVISPQIKFLFCDNFFSIEVHQNGITKLLKDSFDNEWTPMYLSTVKETPEIGENAKTHYQRFSKHVIYDVLKIIGKPLNQIMIDPKWGFELTEINGSVYFQVETPSGTRLFSQEIVIAAFLKSMKLRIESTLESSISAINVSTNFELNESQKSVFQKAAAKNNLKILCFFVRK</sequence>
<protein>
    <submittedName>
        <fullName evidence="5">Uncharacterized protein</fullName>
    </submittedName>
</protein>
<dbReference type="Pfam" id="PF00012">
    <property type="entry name" value="HSP70"/>
    <property type="match status" value="1"/>
</dbReference>
<evidence type="ECO:0000256" key="1">
    <source>
        <dbReference type="ARBA" id="ARBA00007381"/>
    </source>
</evidence>
<dbReference type="GO" id="GO:0005524">
    <property type="term" value="F:ATP binding"/>
    <property type="evidence" value="ECO:0007669"/>
    <property type="project" value="UniProtKB-KW"/>
</dbReference>
<organism evidence="4 5">
    <name type="scientific">Panagrolaimus superbus</name>
    <dbReference type="NCBI Taxonomy" id="310955"/>
    <lineage>
        <taxon>Eukaryota</taxon>
        <taxon>Metazoa</taxon>
        <taxon>Ecdysozoa</taxon>
        <taxon>Nematoda</taxon>
        <taxon>Chromadorea</taxon>
        <taxon>Rhabditida</taxon>
        <taxon>Tylenchina</taxon>
        <taxon>Panagrolaimomorpha</taxon>
        <taxon>Panagrolaimoidea</taxon>
        <taxon>Panagrolaimidae</taxon>
        <taxon>Panagrolaimus</taxon>
    </lineage>
</organism>
<accession>A0A914Z4N9</accession>
<evidence type="ECO:0000256" key="2">
    <source>
        <dbReference type="ARBA" id="ARBA00022741"/>
    </source>
</evidence>
<evidence type="ECO:0000313" key="5">
    <source>
        <dbReference type="WBParaSite" id="PSU_v2.g6866.t1"/>
    </source>
</evidence>
<dbReference type="SUPFAM" id="SSF53067">
    <property type="entry name" value="Actin-like ATPase domain"/>
    <property type="match status" value="1"/>
</dbReference>
<dbReference type="AlphaFoldDB" id="A0A914Z4N9"/>
<keyword evidence="3" id="KW-0067">ATP-binding</keyword>